<organism evidence="2 3">
    <name type="scientific">Novosphingobium resinovorum</name>
    <dbReference type="NCBI Taxonomy" id="158500"/>
    <lineage>
        <taxon>Bacteria</taxon>
        <taxon>Pseudomonadati</taxon>
        <taxon>Pseudomonadota</taxon>
        <taxon>Alphaproteobacteria</taxon>
        <taxon>Sphingomonadales</taxon>
        <taxon>Sphingomonadaceae</taxon>
        <taxon>Novosphingobium</taxon>
    </lineage>
</organism>
<dbReference type="KEGG" id="nre:BES08_29335"/>
<evidence type="ECO:0000313" key="3">
    <source>
        <dbReference type="Proteomes" id="UP000094626"/>
    </source>
</evidence>
<dbReference type="AlphaFoldDB" id="A0A1D8AFJ9"/>
<gene>
    <name evidence="2" type="ORF">BES08_29335</name>
</gene>
<dbReference type="EMBL" id="CP017077">
    <property type="protein sequence ID" value="AOR80896.1"/>
    <property type="molecule type" value="Genomic_DNA"/>
</dbReference>
<proteinExistence type="predicted"/>
<dbReference type="InterPro" id="IPR032708">
    <property type="entry name" value="McjB_C"/>
</dbReference>
<dbReference type="Pfam" id="PF13471">
    <property type="entry name" value="Transglut_core3"/>
    <property type="match status" value="1"/>
</dbReference>
<geneLocation type="plasmid" evidence="2 3">
    <name>pSA2</name>
</geneLocation>
<dbReference type="RefSeq" id="WP_069710142.1">
    <property type="nucleotide sequence ID" value="NZ_CP017077.1"/>
</dbReference>
<reference evidence="3" key="1">
    <citation type="journal article" date="2017" name="J. Biotechnol.">
        <title>Complete genome sequence of Novosphingobium resinovorum SA1, a versatile xenobiotic-degrading bacterium capable of utilizing sulfanilic acid.</title>
        <authorList>
            <person name="Hegedus B."/>
            <person name="Kos P.B."/>
            <person name="Balint B."/>
            <person name="Maroti G."/>
            <person name="Gan H.M."/>
            <person name="Perei K."/>
            <person name="Rakhely G."/>
        </authorList>
    </citation>
    <scope>NUCLEOTIDE SEQUENCE [LARGE SCALE GENOMIC DNA]</scope>
    <source>
        <strain evidence="3">SA1</strain>
    </source>
</reference>
<evidence type="ECO:0000259" key="1">
    <source>
        <dbReference type="Pfam" id="PF13471"/>
    </source>
</evidence>
<feature type="domain" description="Microcin J25-processing protein McjB C-terminal" evidence="1">
    <location>
        <begin position="165"/>
        <end position="230"/>
    </location>
</feature>
<dbReference type="NCBIfam" id="NF033537">
    <property type="entry name" value="lasso_biosyn_B2"/>
    <property type="match status" value="1"/>
</dbReference>
<dbReference type="InterPro" id="IPR053521">
    <property type="entry name" value="McjB-like"/>
</dbReference>
<protein>
    <recommendedName>
        <fullName evidence="1">Microcin J25-processing protein McjB C-terminal domain-containing protein</fullName>
    </recommendedName>
</protein>
<name>A0A1D8AFJ9_9SPHN</name>
<evidence type="ECO:0000313" key="2">
    <source>
        <dbReference type="EMBL" id="AOR80896.1"/>
    </source>
</evidence>
<accession>A0A1D8AFJ9</accession>
<dbReference type="OrthoDB" id="119963at2"/>
<sequence>MTTDYSQHLAVFSRSTLMLPAVSFTFVDGQAIFLDLANDHYVAAGVASSAALERICTGAELSERDSWMLRPLIERGLLPVGHDRIRAQLCEPCAVVETSWLDTLPSRVWMPAVRSAARIVSAGSRLRAQPLCEVVLQIQQRKATLVPRESQLLPCHRLTAHYWSGMFLPAHGRCLARSVALVGELLATGFACDLVIGVMRNPFKAHCWAQAGTTVLNDSLDEVRAFKPILVI</sequence>
<keyword evidence="2" id="KW-0614">Plasmid</keyword>
<dbReference type="Proteomes" id="UP000094626">
    <property type="component" value="Plasmid pSA2"/>
</dbReference>
<keyword evidence="3" id="KW-1185">Reference proteome</keyword>